<feature type="domain" description="Out at first protein BRICHOS-like" evidence="3">
    <location>
        <begin position="27"/>
        <end position="177"/>
    </location>
</feature>
<evidence type="ECO:0000259" key="4">
    <source>
        <dbReference type="Pfam" id="PF22873"/>
    </source>
</evidence>
<keyword evidence="2" id="KW-1133">Transmembrane helix</keyword>
<dbReference type="InterPro" id="IPR053894">
    <property type="entry name" value="OAF_N"/>
</dbReference>
<dbReference type="PANTHER" id="PTHR13423:SF2">
    <property type="entry name" value="OUT AT FIRST PROTEIN HOMOLOG"/>
    <property type="match status" value="1"/>
</dbReference>
<evidence type="ECO:0000256" key="2">
    <source>
        <dbReference type="SAM" id="Phobius"/>
    </source>
</evidence>
<dbReference type="Pfam" id="PF22873">
    <property type="entry name" value="OAF_C"/>
    <property type="match status" value="1"/>
</dbReference>
<dbReference type="AlphaFoldDB" id="A0A6M2DKM3"/>
<dbReference type="InterPro" id="IPR026315">
    <property type="entry name" value="Oaf"/>
</dbReference>
<evidence type="ECO:0000313" key="5">
    <source>
        <dbReference type="EMBL" id="NOV46556.1"/>
    </source>
</evidence>
<dbReference type="EMBL" id="GIIL01002830">
    <property type="protein sequence ID" value="NOV46556.1"/>
    <property type="molecule type" value="Transcribed_RNA"/>
</dbReference>
<feature type="domain" description="Out at first C-terminal" evidence="4">
    <location>
        <begin position="223"/>
        <end position="290"/>
    </location>
</feature>
<dbReference type="PANTHER" id="PTHR13423">
    <property type="entry name" value="OUT AT FIRST"/>
    <property type="match status" value="1"/>
</dbReference>
<protein>
    <submittedName>
        <fullName evidence="5">Putative transcriptional regulator</fullName>
    </submittedName>
</protein>
<keyword evidence="2" id="KW-0472">Membrane</keyword>
<dbReference type="InterPro" id="IPR053897">
    <property type="entry name" value="Oaf_C"/>
</dbReference>
<sequence length="290" mass="32469">MNRKSDLINVLIATIVNILCICEFSVSQLLINVKNQGGDVVQESIFSNISDDAVTLEFQRSDGTLVTQLVDFRNEVQILRALVLGEEERGQSQYQVLCFVTRLHQTDFISADAMSKLRQKNPGTVRTPEEDRGRDNYTLSAWIDPLRAGHPASPHVAALCSEARDATYAREDDIRYWFERAGEGLPGDDWLPSGARRFPSAYFYAEAPLDNSIAEPAIARLPRCADAKAARAPCRCRLEVCVGWYPCGLKYCRGKSAGSGSSYRCGIKTCRKCSAYSYHARQKQHCLWDE</sequence>
<evidence type="ECO:0000256" key="1">
    <source>
        <dbReference type="ARBA" id="ARBA00005786"/>
    </source>
</evidence>
<proteinExistence type="inferred from homology"/>
<reference evidence="5" key="1">
    <citation type="submission" date="2020-03" db="EMBL/GenBank/DDBJ databases">
        <title>Transcriptomic Profiling of the Digestive Tract of the Rat Flea, Xenopsylla cheopis, Following Blood Feeding and Infection with Yersinia pestis.</title>
        <authorList>
            <person name="Bland D.M."/>
            <person name="Martens C.A."/>
            <person name="Virtaneva K."/>
            <person name="Kanakabandi K."/>
            <person name="Long D."/>
            <person name="Rosenke R."/>
            <person name="Saturday G.A."/>
            <person name="Hoyt F.H."/>
            <person name="Bruno D.P."/>
            <person name="Ribeiro J.M.C."/>
            <person name="Hinnebusch J."/>
        </authorList>
    </citation>
    <scope>NUCLEOTIDE SEQUENCE</scope>
</reference>
<name>A0A6M2DKM3_XENCH</name>
<dbReference type="Pfam" id="PF14941">
    <property type="entry name" value="OAF_N"/>
    <property type="match status" value="1"/>
</dbReference>
<keyword evidence="2" id="KW-0812">Transmembrane</keyword>
<feature type="transmembrane region" description="Helical" evidence="2">
    <location>
        <begin position="7"/>
        <end position="26"/>
    </location>
</feature>
<organism evidence="5">
    <name type="scientific">Xenopsylla cheopis</name>
    <name type="common">Oriental rat flea</name>
    <name type="synonym">Pulex cheopis</name>
    <dbReference type="NCBI Taxonomy" id="163159"/>
    <lineage>
        <taxon>Eukaryota</taxon>
        <taxon>Metazoa</taxon>
        <taxon>Ecdysozoa</taxon>
        <taxon>Arthropoda</taxon>
        <taxon>Hexapoda</taxon>
        <taxon>Insecta</taxon>
        <taxon>Pterygota</taxon>
        <taxon>Neoptera</taxon>
        <taxon>Endopterygota</taxon>
        <taxon>Siphonaptera</taxon>
        <taxon>Pulicidae</taxon>
        <taxon>Xenopsyllinae</taxon>
        <taxon>Xenopsylla</taxon>
    </lineage>
</organism>
<evidence type="ECO:0000259" key="3">
    <source>
        <dbReference type="Pfam" id="PF14941"/>
    </source>
</evidence>
<accession>A0A6M2DKM3</accession>
<comment type="similarity">
    <text evidence="1">Belongs to the OAF family.</text>
</comment>